<organism evidence="3 4">
    <name type="scientific">Allomyces macrogynus (strain ATCC 38327)</name>
    <name type="common">Allomyces javanicus var. macrogynus</name>
    <dbReference type="NCBI Taxonomy" id="578462"/>
    <lineage>
        <taxon>Eukaryota</taxon>
        <taxon>Fungi</taxon>
        <taxon>Fungi incertae sedis</taxon>
        <taxon>Blastocladiomycota</taxon>
        <taxon>Blastocladiomycetes</taxon>
        <taxon>Blastocladiales</taxon>
        <taxon>Blastocladiaceae</taxon>
        <taxon>Allomyces</taxon>
    </lineage>
</organism>
<dbReference type="EMBL" id="GG745334">
    <property type="protein sequence ID" value="KNE59637.1"/>
    <property type="molecule type" value="Genomic_DNA"/>
</dbReference>
<protein>
    <recommendedName>
        <fullName evidence="2">GATA-type domain-containing protein</fullName>
    </recommendedName>
</protein>
<evidence type="ECO:0000259" key="2">
    <source>
        <dbReference type="Pfam" id="PF00320"/>
    </source>
</evidence>
<sequence>MSLAESPWFEDDEVAEAAADAMVVDAQLDAVENVETGTAYLGLNLRRAREARRVDDAPSPPTTGADSDASVAAGPAPKKRRSAAAALGAAAAKRKTVILAAPPSPSLTASSTSGMSDRSTPMPMPLVPAHQTHHFHAHAETTTERTVPVSADYGARVARPTMYEQLTARGVPWCRFCGVTESPNWRQGPWGKKSLCNKHGCAWSGIAGNKRIRLDLRGYVEETLEDRVIPVVQDCTYCAVRLGVRRRSGN</sequence>
<dbReference type="GO" id="GO:0043565">
    <property type="term" value="F:sequence-specific DNA binding"/>
    <property type="evidence" value="ECO:0007669"/>
    <property type="project" value="InterPro"/>
</dbReference>
<dbReference type="GO" id="GO:0008270">
    <property type="term" value="F:zinc ion binding"/>
    <property type="evidence" value="ECO:0007669"/>
    <property type="project" value="InterPro"/>
</dbReference>
<dbReference type="STRING" id="578462.A0A0L0SB25"/>
<accession>A0A0L0SB25</accession>
<evidence type="ECO:0000313" key="4">
    <source>
        <dbReference type="Proteomes" id="UP000054350"/>
    </source>
</evidence>
<proteinExistence type="predicted"/>
<evidence type="ECO:0000313" key="3">
    <source>
        <dbReference type="EMBL" id="KNE59637.1"/>
    </source>
</evidence>
<dbReference type="InterPro" id="IPR013088">
    <property type="entry name" value="Znf_NHR/GATA"/>
</dbReference>
<dbReference type="Gene3D" id="3.30.50.10">
    <property type="entry name" value="Erythroid Transcription Factor GATA-1, subunit A"/>
    <property type="match status" value="1"/>
</dbReference>
<dbReference type="GO" id="GO:0006355">
    <property type="term" value="P:regulation of DNA-templated transcription"/>
    <property type="evidence" value="ECO:0007669"/>
    <property type="project" value="InterPro"/>
</dbReference>
<dbReference type="eggNOG" id="ENOG502S13N">
    <property type="taxonomic scope" value="Eukaryota"/>
</dbReference>
<dbReference type="VEuPathDB" id="FungiDB:AMAG_18221"/>
<dbReference type="SUPFAM" id="SSF57716">
    <property type="entry name" value="Glucocorticoid receptor-like (DNA-binding domain)"/>
    <property type="match status" value="1"/>
</dbReference>
<dbReference type="AlphaFoldDB" id="A0A0L0SB25"/>
<dbReference type="Pfam" id="PF00320">
    <property type="entry name" value="GATA"/>
    <property type="match status" value="1"/>
</dbReference>
<dbReference type="OrthoDB" id="5863171at2759"/>
<keyword evidence="4" id="KW-1185">Reference proteome</keyword>
<dbReference type="InterPro" id="IPR000679">
    <property type="entry name" value="Znf_GATA"/>
</dbReference>
<feature type="domain" description="GATA-type" evidence="2">
    <location>
        <begin position="174"/>
        <end position="198"/>
    </location>
</feature>
<feature type="region of interest" description="Disordered" evidence="1">
    <location>
        <begin position="51"/>
        <end position="87"/>
    </location>
</feature>
<evidence type="ECO:0000256" key="1">
    <source>
        <dbReference type="SAM" id="MobiDB-lite"/>
    </source>
</evidence>
<gene>
    <name evidence="3" type="ORF">AMAG_18221</name>
</gene>
<reference evidence="4" key="2">
    <citation type="submission" date="2009-11" db="EMBL/GenBank/DDBJ databases">
        <title>The Genome Sequence of Allomyces macrogynus strain ATCC 38327.</title>
        <authorList>
            <consortium name="The Broad Institute Genome Sequencing Platform"/>
            <person name="Russ C."/>
            <person name="Cuomo C."/>
            <person name="Shea T."/>
            <person name="Young S.K."/>
            <person name="Zeng Q."/>
            <person name="Koehrsen M."/>
            <person name="Haas B."/>
            <person name="Borodovsky M."/>
            <person name="Guigo R."/>
            <person name="Alvarado L."/>
            <person name="Berlin A."/>
            <person name="Borenstein D."/>
            <person name="Chen Z."/>
            <person name="Engels R."/>
            <person name="Freedman E."/>
            <person name="Gellesch M."/>
            <person name="Goldberg J."/>
            <person name="Griggs A."/>
            <person name="Gujja S."/>
            <person name="Heiman D."/>
            <person name="Hepburn T."/>
            <person name="Howarth C."/>
            <person name="Jen D."/>
            <person name="Larson L."/>
            <person name="Lewis B."/>
            <person name="Mehta T."/>
            <person name="Park D."/>
            <person name="Pearson M."/>
            <person name="Roberts A."/>
            <person name="Saif S."/>
            <person name="Shenoy N."/>
            <person name="Sisk P."/>
            <person name="Stolte C."/>
            <person name="Sykes S."/>
            <person name="Walk T."/>
            <person name="White J."/>
            <person name="Yandava C."/>
            <person name="Burger G."/>
            <person name="Gray M.W."/>
            <person name="Holland P.W.H."/>
            <person name="King N."/>
            <person name="Lang F.B.F."/>
            <person name="Roger A.J."/>
            <person name="Ruiz-Trillo I."/>
            <person name="Lander E."/>
            <person name="Nusbaum C."/>
        </authorList>
    </citation>
    <scope>NUCLEOTIDE SEQUENCE [LARGE SCALE GENOMIC DNA]</scope>
    <source>
        <strain evidence="4">ATCC 38327</strain>
    </source>
</reference>
<name>A0A0L0SB25_ALLM3</name>
<reference evidence="3 4" key="1">
    <citation type="submission" date="2009-11" db="EMBL/GenBank/DDBJ databases">
        <title>Annotation of Allomyces macrogynus ATCC 38327.</title>
        <authorList>
            <consortium name="The Broad Institute Genome Sequencing Platform"/>
            <person name="Russ C."/>
            <person name="Cuomo C."/>
            <person name="Burger G."/>
            <person name="Gray M.W."/>
            <person name="Holland P.W.H."/>
            <person name="King N."/>
            <person name="Lang F.B.F."/>
            <person name="Roger A.J."/>
            <person name="Ruiz-Trillo I."/>
            <person name="Young S.K."/>
            <person name="Zeng Q."/>
            <person name="Gargeya S."/>
            <person name="Fitzgerald M."/>
            <person name="Haas B."/>
            <person name="Abouelleil A."/>
            <person name="Alvarado L."/>
            <person name="Arachchi H.M."/>
            <person name="Berlin A."/>
            <person name="Chapman S.B."/>
            <person name="Gearin G."/>
            <person name="Goldberg J."/>
            <person name="Griggs A."/>
            <person name="Gujja S."/>
            <person name="Hansen M."/>
            <person name="Heiman D."/>
            <person name="Howarth C."/>
            <person name="Larimer J."/>
            <person name="Lui A."/>
            <person name="MacDonald P.J.P."/>
            <person name="McCowen C."/>
            <person name="Montmayeur A."/>
            <person name="Murphy C."/>
            <person name="Neiman D."/>
            <person name="Pearson M."/>
            <person name="Priest M."/>
            <person name="Roberts A."/>
            <person name="Saif S."/>
            <person name="Shea T."/>
            <person name="Sisk P."/>
            <person name="Stolte C."/>
            <person name="Sykes S."/>
            <person name="Wortman J."/>
            <person name="Nusbaum C."/>
            <person name="Birren B."/>
        </authorList>
    </citation>
    <scope>NUCLEOTIDE SEQUENCE [LARGE SCALE GENOMIC DNA]</scope>
    <source>
        <strain evidence="3 4">ATCC 38327</strain>
    </source>
</reference>
<dbReference type="Proteomes" id="UP000054350">
    <property type="component" value="Unassembled WGS sequence"/>
</dbReference>